<keyword evidence="6" id="KW-1185">Reference proteome</keyword>
<protein>
    <submittedName>
        <fullName evidence="5">RNA-binding protein 25</fullName>
    </submittedName>
</protein>
<feature type="compositionally biased region" description="Polar residues" evidence="2">
    <location>
        <begin position="505"/>
        <end position="517"/>
    </location>
</feature>
<feature type="region of interest" description="Disordered" evidence="2">
    <location>
        <begin position="862"/>
        <end position="902"/>
    </location>
</feature>
<dbReference type="SUPFAM" id="SSF53474">
    <property type="entry name" value="alpha/beta-Hydrolases"/>
    <property type="match status" value="1"/>
</dbReference>
<feature type="region of interest" description="Disordered" evidence="2">
    <location>
        <begin position="461"/>
        <end position="484"/>
    </location>
</feature>
<dbReference type="SMART" id="SM00311">
    <property type="entry name" value="PWI"/>
    <property type="match status" value="1"/>
</dbReference>
<dbReference type="Pfam" id="PF00076">
    <property type="entry name" value="RRM_1"/>
    <property type="match status" value="1"/>
</dbReference>
<name>G7YWK1_CLOSI</name>
<dbReference type="Proteomes" id="UP000008909">
    <property type="component" value="Unassembled WGS sequence"/>
</dbReference>
<organism evidence="5 6">
    <name type="scientific">Clonorchis sinensis</name>
    <name type="common">Chinese liver fluke</name>
    <dbReference type="NCBI Taxonomy" id="79923"/>
    <lineage>
        <taxon>Eukaryota</taxon>
        <taxon>Metazoa</taxon>
        <taxon>Spiralia</taxon>
        <taxon>Lophotrochozoa</taxon>
        <taxon>Platyhelminthes</taxon>
        <taxon>Trematoda</taxon>
        <taxon>Digenea</taxon>
        <taxon>Opisthorchiida</taxon>
        <taxon>Opisthorchiata</taxon>
        <taxon>Opisthorchiidae</taxon>
        <taxon>Clonorchis</taxon>
    </lineage>
</organism>
<feature type="region of interest" description="Disordered" evidence="2">
    <location>
        <begin position="647"/>
        <end position="671"/>
    </location>
</feature>
<feature type="compositionally biased region" description="Basic and acidic residues" evidence="2">
    <location>
        <begin position="518"/>
        <end position="535"/>
    </location>
</feature>
<dbReference type="InterPro" id="IPR012677">
    <property type="entry name" value="Nucleotide-bd_a/b_plait_sf"/>
</dbReference>
<dbReference type="CDD" id="cd12446">
    <property type="entry name" value="RRM_RBM25"/>
    <property type="match status" value="1"/>
</dbReference>
<dbReference type="InterPro" id="IPR029058">
    <property type="entry name" value="AB_hydrolase_fold"/>
</dbReference>
<keyword evidence="3" id="KW-1133">Transmembrane helix</keyword>
<dbReference type="InterPro" id="IPR052768">
    <property type="entry name" value="RBM25"/>
</dbReference>
<evidence type="ECO:0000256" key="2">
    <source>
        <dbReference type="SAM" id="MobiDB-lite"/>
    </source>
</evidence>
<dbReference type="InterPro" id="IPR035979">
    <property type="entry name" value="RBD_domain_sf"/>
</dbReference>
<dbReference type="InterPro" id="IPR000073">
    <property type="entry name" value="AB_hydrolase_1"/>
</dbReference>
<sequence length="1418" mass="160197">MKRILRIFVQLVVGHVDFGLQSMYMSGTNSTKCLEVFTLDGTLGNRSNWKAVHALLQSMEPSKVDSIAVGEEWSHSCVVPPFEIADSLTTFTMFSSESFLQGSTSFEILHLKDNPSQTSNIWVFNTVAEWPTGERCFAYQDLPTAKCYGRRLAKFSKLANATGPLRIRAAAPTELVRLLKYVERFTTPSAPGVVIDIDYDRYMSELTKEILQHYADRSTNVRNGRNRLATRYSQTLYQVKTPTDHTTNSYRRRGSLSFWNKLVNSDTALVRVTSYVFQDRCGKIIWAVARVGWCRSIRNEAIRKRVLGRATGPSLKKPEAASVRPCITYTGASFAEDRADIHAEFTVAKSEGWPTVDMTKVQYVREKPPVTTVFVGNISDRAPDQLIKTLLMRCGNILSWKRVQGASGKLQAFGFCEYEDPESTMRCVRLLNGLAVGDKKLLVKVDPKTEDLLNEYKKKKEEKGEQGKLGATAEEVDSSTLRDDEGVKSALEDILKEHESLLDGSGSSLPFSVLRTSDSPRKSDNYSEGPRHLTMEDMDLDDERKDLINREIEIFRRRNEKEDQSEPTPRRPKPRELDRPNAGGLQLYAAYVDGDRRERELRREKPGVGSSRSPEKRRIVDEEEEAIRKKLERKLREKEESYQKRLKQWETRERKKANEYEHEREHEQKRQRELQIEAQRLKEFFEDYDDEIEDPKYYRGSALHQRLKDREVEEAADERDRQKEVEQIDAARRKLIDEKDPNAESIIFQMEQKMQEHLRRRLNIDTTEPVAASDSEPEGQEPISQTVPQSDHREKHSESARASPASPSNTADPSGPAQSQFQPTEFSNPPADEASVSLSKDGSSTFLFAMNTAESVVRKKAAAFTEEEPEEKSKKPALSWLPPSAFAAPTTSSEPITNTRSNGLDSMSAAALVANFTSEERNALIKRIIKGIPTAKKEIFSYPIDWDVVDANFINTRIKPWVDKKIIGYIGEAEATLSNFICDQLVHHHPPERILSDIAMSADNQDLDDGEEDLPMHFQISARLRTILRSVASPFSAYKYTLLGSQNVADPRTLKQLVKRHLSLLRHFLFYLGLPFSILLLYVNLSIGLVLSVPLLFLAIIFFFHSIENSLVYAYDEPEHARLLCEDPENYGFHTWESVKLFPDGKPMPMLTGYLLLQDDPSVRPTSPTVLILHGNAGNIGHRLPFCRLLADHVQCNILIVDYRGYGRSSGTPTEPGLYADAKASLEFLLDRTDIAKDKLFLFGRSIGGAVAIWLTAHLRSAILRGVIIENSFTSLPEAAQHIFSKSFGSFARHLLPKALFINKYPALDLMREFVCRSSVRPRFLFISGSADDLIPPRMMQELAHEYGLSGSDNVNLGADYGSASPSTFLKDGKDGLVCFPGGQHNNTWLCPDWGSVVSRFIQQACTCPARTVLSGTI</sequence>
<dbReference type="PROSITE" id="PS50102">
    <property type="entry name" value="RRM"/>
    <property type="match status" value="1"/>
</dbReference>
<feature type="compositionally biased region" description="Basic and acidic residues" evidence="2">
    <location>
        <begin position="613"/>
        <end position="624"/>
    </location>
</feature>
<evidence type="ECO:0000256" key="3">
    <source>
        <dbReference type="SAM" id="Phobius"/>
    </source>
</evidence>
<feature type="region of interest" description="Disordered" evidence="2">
    <location>
        <begin position="698"/>
        <end position="838"/>
    </location>
</feature>
<feature type="compositionally biased region" description="Basic and acidic residues" evidence="2">
    <location>
        <begin position="706"/>
        <end position="742"/>
    </location>
</feature>
<feature type="region of interest" description="Disordered" evidence="2">
    <location>
        <begin position="502"/>
        <end position="540"/>
    </location>
</feature>
<evidence type="ECO:0000313" key="6">
    <source>
        <dbReference type="Proteomes" id="UP000008909"/>
    </source>
</evidence>
<dbReference type="PANTHER" id="PTHR18806">
    <property type="entry name" value="RBM25 PROTEIN"/>
    <property type="match status" value="1"/>
</dbReference>
<keyword evidence="3" id="KW-0472">Membrane</keyword>
<dbReference type="InterPro" id="IPR034268">
    <property type="entry name" value="RBM25_RRM"/>
</dbReference>
<dbReference type="Pfam" id="PF00561">
    <property type="entry name" value="Abhydrolase_1"/>
    <property type="match status" value="1"/>
</dbReference>
<dbReference type="GO" id="GO:0000381">
    <property type="term" value="P:regulation of alternative mRNA splicing, via spliceosome"/>
    <property type="evidence" value="ECO:0007669"/>
    <property type="project" value="TreeGrafter"/>
</dbReference>
<dbReference type="Gene3D" id="3.40.50.1820">
    <property type="entry name" value="alpha/beta hydrolase"/>
    <property type="match status" value="1"/>
</dbReference>
<dbReference type="InterPro" id="IPR000504">
    <property type="entry name" value="RRM_dom"/>
</dbReference>
<dbReference type="InterPro" id="IPR002483">
    <property type="entry name" value="PWI_dom"/>
</dbReference>
<dbReference type="EMBL" id="DF144664">
    <property type="protein sequence ID" value="GAA57331.1"/>
    <property type="molecule type" value="Genomic_DNA"/>
</dbReference>
<reference key="2">
    <citation type="submission" date="2011-10" db="EMBL/GenBank/DDBJ databases">
        <title>The genome and transcriptome sequence of Clonorchis sinensis provide insights into the carcinogenic liver fluke.</title>
        <authorList>
            <person name="Wang X."/>
            <person name="Huang Y."/>
            <person name="Chen W."/>
            <person name="Liu H."/>
            <person name="Guo L."/>
            <person name="Chen Y."/>
            <person name="Luo F."/>
            <person name="Zhou W."/>
            <person name="Sun J."/>
            <person name="Mao Q."/>
            <person name="Liang P."/>
            <person name="Zhou C."/>
            <person name="Tian Y."/>
            <person name="Men J."/>
            <person name="Lv X."/>
            <person name="Huang L."/>
            <person name="Zhou J."/>
            <person name="Hu Y."/>
            <person name="Li R."/>
            <person name="Zhang F."/>
            <person name="Lei H."/>
            <person name="Li X."/>
            <person name="Hu X."/>
            <person name="Liang C."/>
            <person name="Xu J."/>
            <person name="Wu Z."/>
            <person name="Yu X."/>
        </authorList>
    </citation>
    <scope>NUCLEOTIDE SEQUENCE</scope>
    <source>
        <strain>Henan</strain>
    </source>
</reference>
<feature type="compositionally biased region" description="Polar residues" evidence="2">
    <location>
        <begin position="889"/>
        <end position="902"/>
    </location>
</feature>
<dbReference type="SUPFAM" id="SSF54928">
    <property type="entry name" value="RNA-binding domain, RBD"/>
    <property type="match status" value="1"/>
</dbReference>
<dbReference type="PANTHER" id="PTHR18806:SF4">
    <property type="entry name" value="RNA-BINDING PROTEIN 25"/>
    <property type="match status" value="1"/>
</dbReference>
<feature type="transmembrane region" description="Helical" evidence="3">
    <location>
        <begin position="1064"/>
        <end position="1083"/>
    </location>
</feature>
<dbReference type="Gene3D" id="1.20.1390.10">
    <property type="entry name" value="PWI domain"/>
    <property type="match status" value="1"/>
</dbReference>
<feature type="region of interest" description="Disordered" evidence="2">
    <location>
        <begin position="556"/>
        <end position="624"/>
    </location>
</feature>
<feature type="transmembrane region" description="Helical" evidence="3">
    <location>
        <begin position="1089"/>
        <end position="1107"/>
    </location>
</feature>
<keyword evidence="3" id="KW-0812">Transmembrane</keyword>
<gene>
    <name evidence="5" type="ORF">CLF_112539</name>
</gene>
<feature type="domain" description="RRM" evidence="4">
    <location>
        <begin position="371"/>
        <end position="448"/>
    </location>
</feature>
<keyword evidence="1" id="KW-0694">RNA-binding</keyword>
<feature type="compositionally biased region" description="Basic and acidic residues" evidence="2">
    <location>
        <begin position="790"/>
        <end position="799"/>
    </location>
</feature>
<proteinExistence type="predicted"/>
<dbReference type="Gene3D" id="3.30.70.330">
    <property type="match status" value="1"/>
</dbReference>
<evidence type="ECO:0000256" key="1">
    <source>
        <dbReference type="PROSITE-ProRule" id="PRU00176"/>
    </source>
</evidence>
<dbReference type="SMART" id="SM00360">
    <property type="entry name" value="RRM"/>
    <property type="match status" value="1"/>
</dbReference>
<feature type="compositionally biased region" description="Polar residues" evidence="2">
    <location>
        <begin position="809"/>
        <end position="827"/>
    </location>
</feature>
<accession>G7YWK1</accession>
<dbReference type="GO" id="GO:0005681">
    <property type="term" value="C:spliceosomal complex"/>
    <property type="evidence" value="ECO:0007669"/>
    <property type="project" value="TreeGrafter"/>
</dbReference>
<reference evidence="5" key="1">
    <citation type="journal article" date="2011" name="Genome Biol.">
        <title>The draft genome of the carcinogenic human liver fluke Clonorchis sinensis.</title>
        <authorList>
            <person name="Wang X."/>
            <person name="Chen W."/>
            <person name="Huang Y."/>
            <person name="Sun J."/>
            <person name="Men J."/>
            <person name="Liu H."/>
            <person name="Luo F."/>
            <person name="Guo L."/>
            <person name="Lv X."/>
            <person name="Deng C."/>
            <person name="Zhou C."/>
            <person name="Fan Y."/>
            <person name="Li X."/>
            <person name="Huang L."/>
            <person name="Hu Y."/>
            <person name="Liang C."/>
            <person name="Hu X."/>
            <person name="Xu J."/>
            <person name="Yu X."/>
        </authorList>
    </citation>
    <scope>NUCLEOTIDE SEQUENCE [LARGE SCALE GENOMIC DNA]</scope>
    <source>
        <strain evidence="5">Henan</strain>
    </source>
</reference>
<evidence type="ECO:0000313" key="5">
    <source>
        <dbReference type="EMBL" id="GAA57331.1"/>
    </source>
</evidence>
<feature type="compositionally biased region" description="Basic and acidic residues" evidence="2">
    <location>
        <begin position="593"/>
        <end position="606"/>
    </location>
</feature>
<dbReference type="GO" id="GO:0003729">
    <property type="term" value="F:mRNA binding"/>
    <property type="evidence" value="ECO:0007669"/>
    <property type="project" value="TreeGrafter"/>
</dbReference>
<evidence type="ECO:0000259" key="4">
    <source>
        <dbReference type="PROSITE" id="PS50102"/>
    </source>
</evidence>